<proteinExistence type="predicted"/>
<keyword evidence="1" id="KW-0472">Membrane</keyword>
<gene>
    <name evidence="2" type="ORF">EIP75_11625</name>
</gene>
<evidence type="ECO:0000313" key="3">
    <source>
        <dbReference type="Proteomes" id="UP000269265"/>
    </source>
</evidence>
<reference evidence="2 3" key="1">
    <citation type="submission" date="2018-12" db="EMBL/GenBank/DDBJ databases">
        <title>The whole draft genome of Aquabacterium sp. SJQ9.</title>
        <authorList>
            <person name="Sun L."/>
            <person name="Gao X."/>
            <person name="Chen W."/>
            <person name="Huang K."/>
        </authorList>
    </citation>
    <scope>NUCLEOTIDE SEQUENCE [LARGE SCALE GENOMIC DNA]</scope>
    <source>
        <strain evidence="2 3">SJQ9</strain>
    </source>
</reference>
<feature type="transmembrane region" description="Helical" evidence="1">
    <location>
        <begin position="158"/>
        <end position="183"/>
    </location>
</feature>
<feature type="transmembrane region" description="Helical" evidence="1">
    <location>
        <begin position="128"/>
        <end position="152"/>
    </location>
</feature>
<keyword evidence="3" id="KW-1185">Reference proteome</keyword>
<comment type="caution">
    <text evidence="2">The sequence shown here is derived from an EMBL/GenBank/DDBJ whole genome shotgun (WGS) entry which is preliminary data.</text>
</comment>
<dbReference type="RefSeq" id="WP_125243444.1">
    <property type="nucleotide sequence ID" value="NZ_RSED01000008.1"/>
</dbReference>
<feature type="transmembrane region" description="Helical" evidence="1">
    <location>
        <begin position="87"/>
        <end position="107"/>
    </location>
</feature>
<evidence type="ECO:0000313" key="2">
    <source>
        <dbReference type="EMBL" id="RRS04040.1"/>
    </source>
</evidence>
<keyword evidence="1" id="KW-0812">Transmembrane</keyword>
<dbReference type="EMBL" id="RSED01000008">
    <property type="protein sequence ID" value="RRS04040.1"/>
    <property type="molecule type" value="Genomic_DNA"/>
</dbReference>
<dbReference type="OrthoDB" id="6890349at2"/>
<evidence type="ECO:0000256" key="1">
    <source>
        <dbReference type="SAM" id="Phobius"/>
    </source>
</evidence>
<name>A0A426VBB7_9BURK</name>
<organism evidence="2 3">
    <name type="scientific">Aquabacterium soli</name>
    <dbReference type="NCBI Taxonomy" id="2493092"/>
    <lineage>
        <taxon>Bacteria</taxon>
        <taxon>Pseudomonadati</taxon>
        <taxon>Pseudomonadota</taxon>
        <taxon>Betaproteobacteria</taxon>
        <taxon>Burkholderiales</taxon>
        <taxon>Aquabacterium</taxon>
    </lineage>
</organism>
<protein>
    <submittedName>
        <fullName evidence="2">DUF2214 domain-containing protein</fullName>
    </submittedName>
</protein>
<dbReference type="AlphaFoldDB" id="A0A426VBB7"/>
<feature type="transmembrane region" description="Helical" evidence="1">
    <location>
        <begin position="55"/>
        <end position="75"/>
    </location>
</feature>
<dbReference type="Proteomes" id="UP000269265">
    <property type="component" value="Unassembled WGS sequence"/>
</dbReference>
<keyword evidence="1" id="KW-1133">Transmembrane helix</keyword>
<sequence>MAVNDILKMMLVFVHFFASAVAVATILRTDFLILSYYTSTLSRKAVDRIHSAKSVVSASLIVLWVSGLAICLQGYLSDPAYLLNQKLWLKVMVVVTLTVNGWFLHRFAFGAIQRGARLCDAMPHQRAVLVLMAAISSSSWIFACFLGIARALNNKHNFAGLVSLYLLLLGVSLIGALVLTHLLTRMAGSGSRDAQRWQARVKAFKHRVDAGQESELQV</sequence>
<accession>A0A426VBB7</accession>
<feature type="transmembrane region" description="Helical" evidence="1">
    <location>
        <begin position="12"/>
        <end position="34"/>
    </location>
</feature>